<feature type="compositionally biased region" description="Low complexity" evidence="1">
    <location>
        <begin position="136"/>
        <end position="148"/>
    </location>
</feature>
<feature type="compositionally biased region" description="Basic and acidic residues" evidence="1">
    <location>
        <begin position="194"/>
        <end position="206"/>
    </location>
</feature>
<name>A0A369K3Y1_HYPMA</name>
<gene>
    <name evidence="2" type="ORF">Hypma_014920</name>
</gene>
<keyword evidence="3" id="KW-1185">Reference proteome</keyword>
<organism evidence="2 3">
    <name type="scientific">Hypsizygus marmoreus</name>
    <name type="common">White beech mushroom</name>
    <name type="synonym">Agaricus marmoreus</name>
    <dbReference type="NCBI Taxonomy" id="39966"/>
    <lineage>
        <taxon>Eukaryota</taxon>
        <taxon>Fungi</taxon>
        <taxon>Dikarya</taxon>
        <taxon>Basidiomycota</taxon>
        <taxon>Agaricomycotina</taxon>
        <taxon>Agaricomycetes</taxon>
        <taxon>Agaricomycetidae</taxon>
        <taxon>Agaricales</taxon>
        <taxon>Tricholomatineae</taxon>
        <taxon>Lyophyllaceae</taxon>
        <taxon>Hypsizygus</taxon>
    </lineage>
</organism>
<comment type="caution">
    <text evidence="2">The sequence shown here is derived from an EMBL/GenBank/DDBJ whole genome shotgun (WGS) entry which is preliminary data.</text>
</comment>
<evidence type="ECO:0000313" key="3">
    <source>
        <dbReference type="Proteomes" id="UP000076154"/>
    </source>
</evidence>
<dbReference type="OrthoDB" id="3051096at2759"/>
<feature type="region of interest" description="Disordered" evidence="1">
    <location>
        <begin position="136"/>
        <end position="155"/>
    </location>
</feature>
<proteinExistence type="predicted"/>
<accession>A0A369K3Y1</accession>
<dbReference type="EMBL" id="LUEZ02000010">
    <property type="protein sequence ID" value="RDB28638.1"/>
    <property type="molecule type" value="Genomic_DNA"/>
</dbReference>
<dbReference type="Proteomes" id="UP000076154">
    <property type="component" value="Unassembled WGS sequence"/>
</dbReference>
<evidence type="ECO:0000256" key="1">
    <source>
        <dbReference type="SAM" id="MobiDB-lite"/>
    </source>
</evidence>
<evidence type="ECO:0000313" key="2">
    <source>
        <dbReference type="EMBL" id="RDB28638.1"/>
    </source>
</evidence>
<protein>
    <submittedName>
        <fullName evidence="2">Uncharacterized protein</fullName>
    </submittedName>
</protein>
<feature type="region of interest" description="Disordered" evidence="1">
    <location>
        <begin position="164"/>
        <end position="283"/>
    </location>
</feature>
<dbReference type="InParanoid" id="A0A369K3Y1"/>
<sequence>MAQELPDFKQVSALFNDCIAVVRSRPLENLDAAAEEWIQAARLKVMRDIEAKFTIELVAGITIWPAKRTVRWRRHRGPWSRQRLSAYIPQTIADSPAFITNLDNLMRECGFHASVMGFAGTFYVVNITFPARVAPRSARGGRAGRSASTIQQLSTSISRIRTRAITAGPIHPNGSIITEPDDEGDRPSGGIGQRVRENRQASRRAIEAPPKAQPAGSTEPDNGPSGSIAERVRGKRRVQAESDPTVTGEETSEDAGQQAGASSRTSRRRRVNGNAGITKRKRK</sequence>
<reference evidence="2" key="1">
    <citation type="submission" date="2018-04" db="EMBL/GenBank/DDBJ databases">
        <title>Whole genome sequencing of Hypsizygus marmoreus.</title>
        <authorList>
            <person name="Choi I.-G."/>
            <person name="Min B."/>
            <person name="Kim J.-G."/>
            <person name="Kim S."/>
            <person name="Oh Y.-L."/>
            <person name="Kong W.-S."/>
            <person name="Park H."/>
            <person name="Jeong J."/>
            <person name="Song E.-S."/>
        </authorList>
    </citation>
    <scope>NUCLEOTIDE SEQUENCE [LARGE SCALE GENOMIC DNA]</scope>
    <source>
        <strain evidence="2">51987-8</strain>
    </source>
</reference>
<dbReference type="AlphaFoldDB" id="A0A369K3Y1"/>